<feature type="domain" description="Glycosyl hydrolase family 13 catalytic" evidence="2">
    <location>
        <begin position="13"/>
        <end position="392"/>
    </location>
</feature>
<dbReference type="GO" id="GO:0016787">
    <property type="term" value="F:hydrolase activity"/>
    <property type="evidence" value="ECO:0007669"/>
    <property type="project" value="UniProtKB-KW"/>
</dbReference>
<sequence>MRQDWWAGAVGYEVYLPSFCDSDGDGWGDLPGVISKLDYLEWLGVDLLWITPFYRSPMHDHGYDISDYRDVDPRFGTLDDLDRLIEQAHARGMRVISDLVVNHTSNEHPWFLMSKSAKDNPYRDHYLWRPGRGPGQPPNNWVATFGGPAWTYDAHTDEWYAHLFTPEQPDLDWGNPKVADEVESIMRFWLDRGMDGFRVDTAHYLAKHPELPDNPRLPDDRVRLIGGAVADWYHYDHQHDIGQPALHDIHRRWRMIADDHGAFLVGETHMTDPGALAGYLGRDGLHSYFYFGLIQSTVDVGGTEADLLRAASSASPALSWAQSSHDWSRAATRYGAARSLALTTLTMGLPGTPFLYQGDELGLVNGVVPAELAQDPLAKRGGNHEHNRDASRTPMPWRAEENLGFTSASSAWLPFGDRTPADTVEVQQQDPHSILNAHRRLLHVRRELPDLRSTEPIWLDTAPGLVAYQCGNTVVAANFGSTAAELDGDWRLRYSTVDRAGPGPLAPDEAVILERAARPSPPAS</sequence>
<proteinExistence type="inferred from homology"/>
<name>A0ABP7U0H8_9PSEU</name>
<dbReference type="PANTHER" id="PTHR10357:SF179">
    <property type="entry name" value="NEUTRAL AND BASIC AMINO ACID TRANSPORT PROTEIN RBAT"/>
    <property type="match status" value="1"/>
</dbReference>
<evidence type="ECO:0000313" key="3">
    <source>
        <dbReference type="EMBL" id="GAA4034056.1"/>
    </source>
</evidence>
<organism evidence="3 4">
    <name type="scientific">Allokutzneria multivorans</name>
    <dbReference type="NCBI Taxonomy" id="1142134"/>
    <lineage>
        <taxon>Bacteria</taxon>
        <taxon>Bacillati</taxon>
        <taxon>Actinomycetota</taxon>
        <taxon>Actinomycetes</taxon>
        <taxon>Pseudonocardiales</taxon>
        <taxon>Pseudonocardiaceae</taxon>
        <taxon>Allokutzneria</taxon>
    </lineage>
</organism>
<keyword evidence="4" id="KW-1185">Reference proteome</keyword>
<dbReference type="PANTHER" id="PTHR10357">
    <property type="entry name" value="ALPHA-AMYLASE FAMILY MEMBER"/>
    <property type="match status" value="1"/>
</dbReference>
<protein>
    <submittedName>
        <fullName evidence="3">Glycoside hydrolase family 13 protein</fullName>
    </submittedName>
</protein>
<comment type="caution">
    <text evidence="3">The sequence shown here is derived from an EMBL/GenBank/DDBJ whole genome shotgun (WGS) entry which is preliminary data.</text>
</comment>
<evidence type="ECO:0000256" key="1">
    <source>
        <dbReference type="ARBA" id="ARBA00008061"/>
    </source>
</evidence>
<dbReference type="Proteomes" id="UP001501747">
    <property type="component" value="Unassembled WGS sequence"/>
</dbReference>
<dbReference type="Gene3D" id="3.90.400.10">
    <property type="entry name" value="Oligo-1,6-glucosidase, Domain 2"/>
    <property type="match status" value="1"/>
</dbReference>
<dbReference type="Gene3D" id="3.20.20.80">
    <property type="entry name" value="Glycosidases"/>
    <property type="match status" value="2"/>
</dbReference>
<gene>
    <name evidence="3" type="ORF">GCM10022247_68910</name>
</gene>
<dbReference type="SMART" id="SM00642">
    <property type="entry name" value="Aamy"/>
    <property type="match status" value="1"/>
</dbReference>
<reference evidence="4" key="1">
    <citation type="journal article" date="2019" name="Int. J. Syst. Evol. Microbiol.">
        <title>The Global Catalogue of Microorganisms (GCM) 10K type strain sequencing project: providing services to taxonomists for standard genome sequencing and annotation.</title>
        <authorList>
            <consortium name="The Broad Institute Genomics Platform"/>
            <consortium name="The Broad Institute Genome Sequencing Center for Infectious Disease"/>
            <person name="Wu L."/>
            <person name="Ma J."/>
        </authorList>
    </citation>
    <scope>NUCLEOTIDE SEQUENCE [LARGE SCALE GENOMIC DNA]</scope>
    <source>
        <strain evidence="4">JCM 17342</strain>
    </source>
</reference>
<evidence type="ECO:0000313" key="4">
    <source>
        <dbReference type="Proteomes" id="UP001501747"/>
    </source>
</evidence>
<dbReference type="Pfam" id="PF00128">
    <property type="entry name" value="Alpha-amylase"/>
    <property type="match status" value="1"/>
</dbReference>
<dbReference type="InterPro" id="IPR017853">
    <property type="entry name" value="GH"/>
</dbReference>
<dbReference type="InterPro" id="IPR045857">
    <property type="entry name" value="O16G_dom_2"/>
</dbReference>
<comment type="similarity">
    <text evidence="1">Belongs to the glycosyl hydrolase 13 family.</text>
</comment>
<accession>A0ABP7U0H8</accession>
<dbReference type="RefSeq" id="WP_344884717.1">
    <property type="nucleotide sequence ID" value="NZ_BAABAL010000026.1"/>
</dbReference>
<dbReference type="InterPro" id="IPR006047">
    <property type="entry name" value="GH13_cat_dom"/>
</dbReference>
<evidence type="ECO:0000259" key="2">
    <source>
        <dbReference type="SMART" id="SM00642"/>
    </source>
</evidence>
<dbReference type="EMBL" id="BAABAL010000026">
    <property type="protein sequence ID" value="GAA4034056.1"/>
    <property type="molecule type" value="Genomic_DNA"/>
</dbReference>
<dbReference type="SUPFAM" id="SSF51445">
    <property type="entry name" value="(Trans)glycosidases"/>
    <property type="match status" value="1"/>
</dbReference>
<keyword evidence="3" id="KW-0378">Hydrolase</keyword>